<feature type="transmembrane region" description="Helical" evidence="10">
    <location>
        <begin position="31"/>
        <end position="52"/>
    </location>
</feature>
<dbReference type="PANTHER" id="PTHR31412:SF0">
    <property type="entry name" value="ZINC METALLOPROTEASE EGY1, CHLOROPLASTIC-RELATED"/>
    <property type="match status" value="1"/>
</dbReference>
<comment type="subcellular location">
    <subcellularLocation>
        <location evidence="2">Membrane</location>
        <topology evidence="2">Multi-pass membrane protein</topology>
    </subcellularLocation>
</comment>
<evidence type="ECO:0000256" key="10">
    <source>
        <dbReference type="SAM" id="Phobius"/>
    </source>
</evidence>
<dbReference type="InterPro" id="IPR044838">
    <property type="entry name" value="EGY1-like"/>
</dbReference>
<dbReference type="KEGG" id="syc:syc1417_d"/>
<name>A0A0H3K304_SYNP6</name>
<dbReference type="PANTHER" id="PTHR31412">
    <property type="entry name" value="ZINC METALLOPROTEASE EGY1"/>
    <property type="match status" value="1"/>
</dbReference>
<dbReference type="AlphaFoldDB" id="A0A0H3K304"/>
<evidence type="ECO:0000256" key="3">
    <source>
        <dbReference type="ARBA" id="ARBA00007931"/>
    </source>
</evidence>
<keyword evidence="6" id="KW-0378">Hydrolase</keyword>
<dbReference type="InterPro" id="IPR008915">
    <property type="entry name" value="Peptidase_M50"/>
</dbReference>
<keyword evidence="9 10" id="KW-0472">Membrane</keyword>
<dbReference type="eggNOG" id="COG1994">
    <property type="taxonomic scope" value="Bacteria"/>
</dbReference>
<evidence type="ECO:0000256" key="2">
    <source>
        <dbReference type="ARBA" id="ARBA00004141"/>
    </source>
</evidence>
<evidence type="ECO:0000256" key="4">
    <source>
        <dbReference type="ARBA" id="ARBA00022670"/>
    </source>
</evidence>
<feature type="transmembrane region" description="Helical" evidence="10">
    <location>
        <begin position="315"/>
        <end position="339"/>
    </location>
</feature>
<keyword evidence="5 10" id="KW-0812">Transmembrane</keyword>
<dbReference type="Proteomes" id="UP000001175">
    <property type="component" value="Chromosome"/>
</dbReference>
<evidence type="ECO:0000256" key="8">
    <source>
        <dbReference type="ARBA" id="ARBA00022989"/>
    </source>
</evidence>
<evidence type="ECO:0000256" key="6">
    <source>
        <dbReference type="ARBA" id="ARBA00022801"/>
    </source>
</evidence>
<feature type="transmembrane region" description="Helical" evidence="10">
    <location>
        <begin position="59"/>
        <end position="78"/>
    </location>
</feature>
<keyword evidence="8 10" id="KW-1133">Transmembrane helix</keyword>
<accession>A0A0H3K304</accession>
<evidence type="ECO:0000313" key="12">
    <source>
        <dbReference type="EMBL" id="BAD79607.1"/>
    </source>
</evidence>
<dbReference type="Pfam" id="PF02163">
    <property type="entry name" value="Peptidase_M50"/>
    <property type="match status" value="1"/>
</dbReference>
<evidence type="ECO:0000259" key="11">
    <source>
        <dbReference type="Pfam" id="PF02163"/>
    </source>
</evidence>
<keyword evidence="7" id="KW-0809">Transit peptide</keyword>
<feature type="transmembrane region" description="Helical" evidence="10">
    <location>
        <begin position="208"/>
        <end position="231"/>
    </location>
</feature>
<proteinExistence type="inferred from homology"/>
<evidence type="ECO:0000256" key="7">
    <source>
        <dbReference type="ARBA" id="ARBA00022946"/>
    </source>
</evidence>
<evidence type="ECO:0000256" key="1">
    <source>
        <dbReference type="ARBA" id="ARBA00001947"/>
    </source>
</evidence>
<feature type="transmembrane region" description="Helical" evidence="10">
    <location>
        <begin position="284"/>
        <end position="303"/>
    </location>
</feature>
<keyword evidence="4" id="KW-0645">Protease</keyword>
<dbReference type="GO" id="GO:0008233">
    <property type="term" value="F:peptidase activity"/>
    <property type="evidence" value="ECO:0007669"/>
    <property type="project" value="UniProtKB-KW"/>
</dbReference>
<evidence type="ECO:0000256" key="5">
    <source>
        <dbReference type="ARBA" id="ARBA00022692"/>
    </source>
</evidence>
<feature type="transmembrane region" description="Helical" evidence="10">
    <location>
        <begin position="351"/>
        <end position="374"/>
    </location>
</feature>
<evidence type="ECO:0000313" key="13">
    <source>
        <dbReference type="Proteomes" id="UP000001175"/>
    </source>
</evidence>
<organism evidence="12 13">
    <name type="scientific">Synechococcus sp. (strain ATCC 27144 / PCC 6301 / SAUG 1402/1)</name>
    <name type="common">Anacystis nidulans</name>
    <dbReference type="NCBI Taxonomy" id="269084"/>
    <lineage>
        <taxon>Bacteria</taxon>
        <taxon>Bacillati</taxon>
        <taxon>Cyanobacteriota</taxon>
        <taxon>Cyanophyceae</taxon>
        <taxon>Synechococcales</taxon>
        <taxon>Synechococcaceae</taxon>
        <taxon>Synechococcus</taxon>
    </lineage>
</organism>
<gene>
    <name evidence="12" type="ordered locus">syc1417_d</name>
</gene>
<sequence>MLFLLLWLILLAVGSYWMLQRNVPRLSRTPVWLLWLVLMMPAFIWIGWGLLLGQQGGQLPFVIFLLPLLISSLLYWTLLQWGRLPPSRSLPTNETEAAAIAAASETLQVASAPPARSLTAEEEAQVRQCFPFDRFNLQRLEYRYQAVICRGNLRGDPATVYEQVQTAVQQQFGDRFLVMLREDNAGKPFFALIPNPLRQQPRLALKPMLALVLLGLTLLTTTLVGFVLSYAGQLAEIQPQLARSLEDNPAALLRGLPYALSLLAILGVHEFGHFWAARKHRLQASLPYFIPVPAFLGTFGAFVRIRSPIPDRKALFDVGVSGPLAGLVITLPLLIWGLTQSQVVPMPERSGLLNFSALDPGVSILMGLISHLSLGDRLGLNQALQLHPVAIAGYLGLIVTALNLVPVGQLDGGHIVHAMFGQRQGAVIGQVARLCILALSFVRSELLLRALLLLLLPVADEPALNDLSELDDRRDGIGFLALFILILIVLPLPPVLQQWLTAL</sequence>
<feature type="transmembrane region" description="Helical" evidence="10">
    <location>
        <begin position="386"/>
        <end position="407"/>
    </location>
</feature>
<feature type="transmembrane region" description="Helical" evidence="10">
    <location>
        <begin position="477"/>
        <end position="496"/>
    </location>
</feature>
<dbReference type="EMBL" id="AP008231">
    <property type="protein sequence ID" value="BAD79607.1"/>
    <property type="molecule type" value="Genomic_DNA"/>
</dbReference>
<dbReference type="GO" id="GO:0016020">
    <property type="term" value="C:membrane"/>
    <property type="evidence" value="ECO:0007669"/>
    <property type="project" value="UniProtKB-SubCell"/>
</dbReference>
<reference evidence="12 13" key="1">
    <citation type="journal article" date="2007" name="Photosyn. Res.">
        <title>Complete nucleotide sequence of the freshwater unicellular cyanobacterium Synechococcus elongatus PCC 6301 chromosome: gene content and organization.</title>
        <authorList>
            <person name="Sugita C."/>
            <person name="Ogata K."/>
            <person name="Shikata M."/>
            <person name="Jikuya H."/>
            <person name="Takano J."/>
            <person name="Furumichi M."/>
            <person name="Kanehisa M."/>
            <person name="Omata T."/>
            <person name="Sugiura M."/>
            <person name="Sugita M."/>
        </authorList>
    </citation>
    <scope>NUCLEOTIDE SEQUENCE [LARGE SCALE GENOMIC DNA]</scope>
    <source>
        <strain evidence="13">ATCC 27144 / PCC 6301 / SAUG 1402/1</strain>
    </source>
</reference>
<evidence type="ECO:0000256" key="9">
    <source>
        <dbReference type="ARBA" id="ARBA00023136"/>
    </source>
</evidence>
<dbReference type="GO" id="GO:0006508">
    <property type="term" value="P:proteolysis"/>
    <property type="evidence" value="ECO:0007669"/>
    <property type="project" value="UniProtKB-KW"/>
</dbReference>
<feature type="transmembrane region" description="Helical" evidence="10">
    <location>
        <begin position="251"/>
        <end position="272"/>
    </location>
</feature>
<protein>
    <recommendedName>
        <fullName evidence="11">Peptidase M50 domain-containing protein</fullName>
    </recommendedName>
</protein>
<feature type="domain" description="Peptidase M50" evidence="11">
    <location>
        <begin position="259"/>
        <end position="430"/>
    </location>
</feature>
<comment type="cofactor">
    <cofactor evidence="1">
        <name>Zn(2+)</name>
        <dbReference type="ChEBI" id="CHEBI:29105"/>
    </cofactor>
</comment>
<dbReference type="CDD" id="cd06160">
    <property type="entry name" value="S2P-M50_like_2"/>
    <property type="match status" value="1"/>
</dbReference>
<dbReference type="RefSeq" id="WP_011243729.1">
    <property type="nucleotide sequence ID" value="NC_006576.1"/>
</dbReference>
<comment type="similarity">
    <text evidence="3">Belongs to the peptidase M50B family.</text>
</comment>